<protein>
    <submittedName>
        <fullName evidence="3">ABC transporter (Iron.B12.siderophore.hemin), periplasmic substrate-binding component</fullName>
    </submittedName>
</protein>
<feature type="domain" description="Fe/B12 periplasmic-binding" evidence="2">
    <location>
        <begin position="55"/>
        <end position="184"/>
    </location>
</feature>
<dbReference type="Proteomes" id="UP000019194">
    <property type="component" value="Unassembled WGS sequence"/>
</dbReference>
<comment type="caution">
    <text evidence="3">The sequence shown here is derived from an EMBL/GenBank/DDBJ whole genome shotgun (WGS) entry which is preliminary data.</text>
</comment>
<accession>A0A7G2IGM2</accession>
<dbReference type="AlphaFoldDB" id="A0A7G2IGM2"/>
<reference evidence="3 4" key="1">
    <citation type="submission" date="2013-10" db="EMBL/GenBank/DDBJ databases">
        <title>Antibiotic resistance diversity of beta-lactamase producers in the General Hospital Vienna.</title>
        <authorList>
            <person name="Barisic I."/>
            <person name="Mitteregger D."/>
            <person name="Hirschl A.M."/>
            <person name="Noehammer C."/>
            <person name="Wiesinger-Mayr H."/>
        </authorList>
    </citation>
    <scope>NUCLEOTIDE SEQUENCE [LARGE SCALE GENOMIC DNA]</scope>
    <source>
        <strain evidence="3 4">ISC11</strain>
    </source>
</reference>
<dbReference type="PROSITE" id="PS50983">
    <property type="entry name" value="FE_B12_PBP"/>
    <property type="match status" value="1"/>
</dbReference>
<organism evidence="3 4">
    <name type="scientific">Citrobacter freundii</name>
    <dbReference type="NCBI Taxonomy" id="546"/>
    <lineage>
        <taxon>Bacteria</taxon>
        <taxon>Pseudomonadati</taxon>
        <taxon>Pseudomonadota</taxon>
        <taxon>Gammaproteobacteria</taxon>
        <taxon>Enterobacterales</taxon>
        <taxon>Enterobacteriaceae</taxon>
        <taxon>Citrobacter</taxon>
        <taxon>Citrobacter freundii complex</taxon>
    </lineage>
</organism>
<dbReference type="PANTHER" id="PTHR30535">
    <property type="entry name" value="VITAMIN B12-BINDING PROTEIN"/>
    <property type="match status" value="1"/>
</dbReference>
<evidence type="ECO:0000256" key="1">
    <source>
        <dbReference type="SAM" id="SignalP"/>
    </source>
</evidence>
<dbReference type="Pfam" id="PF01497">
    <property type="entry name" value="Peripla_BP_2"/>
    <property type="match status" value="1"/>
</dbReference>
<dbReference type="EMBL" id="CBWP010000004">
    <property type="protein sequence ID" value="CDL36066.1"/>
    <property type="molecule type" value="Genomic_DNA"/>
</dbReference>
<proteinExistence type="predicted"/>
<feature type="signal peptide" evidence="1">
    <location>
        <begin position="1"/>
        <end position="31"/>
    </location>
</feature>
<dbReference type="PANTHER" id="PTHR30535:SF7">
    <property type="entry name" value="IRON(III) DICITRATE-BINDING PROTEIN"/>
    <property type="match status" value="1"/>
</dbReference>
<dbReference type="InterPro" id="IPR050902">
    <property type="entry name" value="ABC_Transporter_SBP"/>
</dbReference>
<dbReference type="Gene3D" id="3.40.50.1980">
    <property type="entry name" value="Nitrogenase molybdenum iron protein domain"/>
    <property type="match status" value="1"/>
</dbReference>
<feature type="chain" id="PRO_5028873059" evidence="1">
    <location>
        <begin position="32"/>
        <end position="184"/>
    </location>
</feature>
<evidence type="ECO:0000313" key="3">
    <source>
        <dbReference type="EMBL" id="CDL36066.1"/>
    </source>
</evidence>
<dbReference type="InterPro" id="IPR002491">
    <property type="entry name" value="ABC_transptr_periplasmic_BD"/>
</dbReference>
<evidence type="ECO:0000313" key="4">
    <source>
        <dbReference type="Proteomes" id="UP000019194"/>
    </source>
</evidence>
<sequence length="184" mass="19751">MHANSTFFSSKKTLLAIVGTTVLLTSGFSNAAKTEYPLTIKNCGRDITFNQAPTRVATVGQNSTEILYSLGLADRVVGTSLWFGPVLDAYKAANEKVAVIAQNIPSFEGIVAKKPDLVASQFEWQIGPAGTVASYEQFSELKVPVYTAPADCAKDNEDGGDGVRKGMFDIAMVYQEVADLAKIF</sequence>
<evidence type="ECO:0000259" key="2">
    <source>
        <dbReference type="PROSITE" id="PS50983"/>
    </source>
</evidence>
<keyword evidence="1" id="KW-0732">Signal</keyword>
<dbReference type="SUPFAM" id="SSF53807">
    <property type="entry name" value="Helical backbone' metal receptor"/>
    <property type="match status" value="1"/>
</dbReference>
<name>A0A7G2IGM2_CITFR</name>